<organism evidence="1 2">
    <name type="scientific">Caerostris darwini</name>
    <dbReference type="NCBI Taxonomy" id="1538125"/>
    <lineage>
        <taxon>Eukaryota</taxon>
        <taxon>Metazoa</taxon>
        <taxon>Ecdysozoa</taxon>
        <taxon>Arthropoda</taxon>
        <taxon>Chelicerata</taxon>
        <taxon>Arachnida</taxon>
        <taxon>Araneae</taxon>
        <taxon>Araneomorphae</taxon>
        <taxon>Entelegynae</taxon>
        <taxon>Araneoidea</taxon>
        <taxon>Araneidae</taxon>
        <taxon>Caerostris</taxon>
    </lineage>
</organism>
<protein>
    <submittedName>
        <fullName evidence="1">Uncharacterized protein</fullName>
    </submittedName>
</protein>
<sequence length="114" mass="12696">MGIGHDPAEGLVSWLNGWHGASAPAEFLRPLDRGCCCGTDHQRRCTFAQADLISLKLPFTPILNDTDTIGNIKDIVQNILEYHFPLKNYSEEISPIVSNLDEYVKLEKPELEGS</sequence>
<dbReference type="Proteomes" id="UP001054837">
    <property type="component" value="Unassembled WGS sequence"/>
</dbReference>
<name>A0AAV4WAU9_9ARAC</name>
<reference evidence="1 2" key="1">
    <citation type="submission" date="2021-06" db="EMBL/GenBank/DDBJ databases">
        <title>Caerostris darwini draft genome.</title>
        <authorList>
            <person name="Kono N."/>
            <person name="Arakawa K."/>
        </authorList>
    </citation>
    <scope>NUCLEOTIDE SEQUENCE [LARGE SCALE GENOMIC DNA]</scope>
</reference>
<dbReference type="EMBL" id="BPLQ01014426">
    <property type="protein sequence ID" value="GIY79601.1"/>
    <property type="molecule type" value="Genomic_DNA"/>
</dbReference>
<comment type="caution">
    <text evidence="1">The sequence shown here is derived from an EMBL/GenBank/DDBJ whole genome shotgun (WGS) entry which is preliminary data.</text>
</comment>
<proteinExistence type="predicted"/>
<dbReference type="AlphaFoldDB" id="A0AAV4WAU9"/>
<evidence type="ECO:0000313" key="1">
    <source>
        <dbReference type="EMBL" id="GIY79601.1"/>
    </source>
</evidence>
<gene>
    <name evidence="1" type="ORF">CDAR_57041</name>
</gene>
<accession>A0AAV4WAU9</accession>
<evidence type="ECO:0000313" key="2">
    <source>
        <dbReference type="Proteomes" id="UP001054837"/>
    </source>
</evidence>
<keyword evidence="2" id="KW-1185">Reference proteome</keyword>